<protein>
    <submittedName>
        <fullName evidence="2">Uncharacterized protein</fullName>
    </submittedName>
</protein>
<organism evidence="2 3">
    <name type="scientific">Heterobasidion irregulare (strain TC 32-1)</name>
    <dbReference type="NCBI Taxonomy" id="747525"/>
    <lineage>
        <taxon>Eukaryota</taxon>
        <taxon>Fungi</taxon>
        <taxon>Dikarya</taxon>
        <taxon>Basidiomycota</taxon>
        <taxon>Agaricomycotina</taxon>
        <taxon>Agaricomycetes</taxon>
        <taxon>Russulales</taxon>
        <taxon>Bondarzewiaceae</taxon>
        <taxon>Heterobasidion</taxon>
        <taxon>Heterobasidion annosum species complex</taxon>
    </lineage>
</organism>
<name>W4K5T3_HETIT</name>
<dbReference type="GeneID" id="20674243"/>
<sequence length="374" mass="41094">MQEGPKEVSSGSRPAFAAIHNAHMYDCKPRPIQGPSPEEREWCKHAHQLSSPEFPSSMPAACAETMNTSVCAVTDGHPVPAQPISTPPTTYAAAAALPPPPTAKTGLKLLLSVAALSKNSTLDMLEKGEACLPCPPQSVAPRGMPHPIWGSVPVGGLMVRNSGVVMHGAAARGGSIHRGEGGFGWLDEWRMAVQCSRVKVMAEGVPTMVVESTARDVKVLREELQKAVAKNIELEGSLAELRMEMEEMKVRMEDIHSQSKDTREEGGNNARQQNNMLSGHNLAENVQKDGARWNSQAKQDKLVALTIGTIVDSIHVTFSSWVKAYKKYKKPMVDWTLMRQKQWRNTRKMQHAKFRVDVPEAAGPEWAFLQETMY</sequence>
<proteinExistence type="predicted"/>
<dbReference type="EMBL" id="KI925459">
    <property type="protein sequence ID" value="ETW81178.1"/>
    <property type="molecule type" value="Genomic_DNA"/>
</dbReference>
<dbReference type="Proteomes" id="UP000030671">
    <property type="component" value="Unassembled WGS sequence"/>
</dbReference>
<keyword evidence="3" id="KW-1185">Reference proteome</keyword>
<dbReference type="RefSeq" id="XP_009547843.1">
    <property type="nucleotide sequence ID" value="XM_009549548.1"/>
</dbReference>
<keyword evidence="1" id="KW-0175">Coiled coil</keyword>
<dbReference type="AlphaFoldDB" id="W4K5T3"/>
<dbReference type="KEGG" id="hir:HETIRDRAFT_427946"/>
<accession>W4K5T3</accession>
<evidence type="ECO:0000256" key="1">
    <source>
        <dbReference type="SAM" id="Coils"/>
    </source>
</evidence>
<evidence type="ECO:0000313" key="3">
    <source>
        <dbReference type="Proteomes" id="UP000030671"/>
    </source>
</evidence>
<gene>
    <name evidence="2" type="ORF">HETIRDRAFT_427946</name>
</gene>
<feature type="coiled-coil region" evidence="1">
    <location>
        <begin position="210"/>
        <end position="265"/>
    </location>
</feature>
<dbReference type="HOGENOM" id="CLU_739793_0_0_1"/>
<reference evidence="2 3" key="1">
    <citation type="journal article" date="2012" name="New Phytol.">
        <title>Insight into trade-off between wood decay and parasitism from the genome of a fungal forest pathogen.</title>
        <authorList>
            <person name="Olson A."/>
            <person name="Aerts A."/>
            <person name="Asiegbu F."/>
            <person name="Belbahri L."/>
            <person name="Bouzid O."/>
            <person name="Broberg A."/>
            <person name="Canback B."/>
            <person name="Coutinho P.M."/>
            <person name="Cullen D."/>
            <person name="Dalman K."/>
            <person name="Deflorio G."/>
            <person name="van Diepen L.T."/>
            <person name="Dunand C."/>
            <person name="Duplessis S."/>
            <person name="Durling M."/>
            <person name="Gonthier P."/>
            <person name="Grimwood J."/>
            <person name="Fossdal C.G."/>
            <person name="Hansson D."/>
            <person name="Henrissat B."/>
            <person name="Hietala A."/>
            <person name="Himmelstrand K."/>
            <person name="Hoffmeister D."/>
            <person name="Hogberg N."/>
            <person name="James T.Y."/>
            <person name="Karlsson M."/>
            <person name="Kohler A."/>
            <person name="Kues U."/>
            <person name="Lee Y.H."/>
            <person name="Lin Y.C."/>
            <person name="Lind M."/>
            <person name="Lindquist E."/>
            <person name="Lombard V."/>
            <person name="Lucas S."/>
            <person name="Lunden K."/>
            <person name="Morin E."/>
            <person name="Murat C."/>
            <person name="Park J."/>
            <person name="Raffaello T."/>
            <person name="Rouze P."/>
            <person name="Salamov A."/>
            <person name="Schmutz J."/>
            <person name="Solheim H."/>
            <person name="Stahlberg J."/>
            <person name="Velez H."/>
            <person name="de Vries R.P."/>
            <person name="Wiebenga A."/>
            <person name="Woodward S."/>
            <person name="Yakovlev I."/>
            <person name="Garbelotto M."/>
            <person name="Martin F."/>
            <person name="Grigoriev I.V."/>
            <person name="Stenlid J."/>
        </authorList>
    </citation>
    <scope>NUCLEOTIDE SEQUENCE [LARGE SCALE GENOMIC DNA]</scope>
    <source>
        <strain evidence="2 3">TC 32-1</strain>
    </source>
</reference>
<evidence type="ECO:0000313" key="2">
    <source>
        <dbReference type="EMBL" id="ETW81178.1"/>
    </source>
</evidence>
<dbReference type="InParanoid" id="W4K5T3"/>